<evidence type="ECO:0000259" key="7">
    <source>
        <dbReference type="PROSITE" id="PS50157"/>
    </source>
</evidence>
<dbReference type="PROSITE" id="PS50157">
    <property type="entry name" value="ZINC_FINGER_C2H2_2"/>
    <property type="match status" value="6"/>
</dbReference>
<dbReference type="Gene3D" id="3.30.160.60">
    <property type="entry name" value="Classic Zinc Finger"/>
    <property type="match status" value="3"/>
</dbReference>
<dbReference type="SMART" id="SM00355">
    <property type="entry name" value="ZnF_C2H2"/>
    <property type="match status" value="8"/>
</dbReference>
<dbReference type="Ensembl" id="ENSPMGT00000002251.1">
    <property type="protein sequence ID" value="ENSPMGP00000002119.1"/>
    <property type="gene ID" value="ENSPMGG00000001899.1"/>
</dbReference>
<dbReference type="GO" id="GO:0008270">
    <property type="term" value="F:zinc ion binding"/>
    <property type="evidence" value="ECO:0007669"/>
    <property type="project" value="UniProtKB-KW"/>
</dbReference>
<sequence>SPPLKMYINISPSYGTDKVENLQCFLCFITFRDPKSKARHMKKTHGDIYKQQLQLTETKFSCYKCDKIYSTSEELSEHSATHDNNEKSFQCPYCRATFYTFTEVTKHRRWDCGKRQCPCKDCGLKFPNPSRLNQHRLKVHSSRVGSSIEEDLTYKCPKCDCIFQNEDELIDHQERDMDCTISEPKPPPKKRGRKPKNEKESITKKDMTEYRSSNNVVEDVLSIKKEKVELEIPCPEANCDLVFSSVDALRAHKKEQHSKPSRKSHACSECEQSFTEANQFTVHVAKDHCSEEYTCPTCGEGFPDTSDLIDHMSTHCKKEEPEFNAENV</sequence>
<reference evidence="8" key="1">
    <citation type="submission" date="2025-08" db="UniProtKB">
        <authorList>
            <consortium name="Ensembl"/>
        </authorList>
    </citation>
    <scope>IDENTIFICATION</scope>
</reference>
<dbReference type="PANTHER" id="PTHR24379">
    <property type="entry name" value="KRAB AND ZINC FINGER DOMAIN-CONTAINING"/>
    <property type="match status" value="1"/>
</dbReference>
<feature type="domain" description="C2H2-type" evidence="7">
    <location>
        <begin position="154"/>
        <end position="186"/>
    </location>
</feature>
<evidence type="ECO:0000313" key="8">
    <source>
        <dbReference type="Ensembl" id="ENSPMGP00000002119.1"/>
    </source>
</evidence>
<feature type="region of interest" description="Disordered" evidence="6">
    <location>
        <begin position="178"/>
        <end position="207"/>
    </location>
</feature>
<dbReference type="AlphaFoldDB" id="A0A3B3ZC21"/>
<name>A0A3B3ZC21_9GOBI</name>
<organism evidence="8 9">
    <name type="scientific">Periophthalmus magnuspinnatus</name>
    <dbReference type="NCBI Taxonomy" id="409849"/>
    <lineage>
        <taxon>Eukaryota</taxon>
        <taxon>Metazoa</taxon>
        <taxon>Chordata</taxon>
        <taxon>Craniata</taxon>
        <taxon>Vertebrata</taxon>
        <taxon>Euteleostomi</taxon>
        <taxon>Actinopterygii</taxon>
        <taxon>Neopterygii</taxon>
        <taxon>Teleostei</taxon>
        <taxon>Neoteleostei</taxon>
        <taxon>Acanthomorphata</taxon>
        <taxon>Gobiaria</taxon>
        <taxon>Gobiiformes</taxon>
        <taxon>Gobioidei</taxon>
        <taxon>Gobiidae</taxon>
        <taxon>Oxudercinae</taxon>
        <taxon>Periophthalmus</taxon>
    </lineage>
</organism>
<dbReference type="PANTHER" id="PTHR24379:SF121">
    <property type="entry name" value="C2H2-TYPE DOMAIN-CONTAINING PROTEIN"/>
    <property type="match status" value="1"/>
</dbReference>
<keyword evidence="4" id="KW-0862">Zinc</keyword>
<evidence type="ECO:0000256" key="5">
    <source>
        <dbReference type="PROSITE-ProRule" id="PRU00042"/>
    </source>
</evidence>
<dbReference type="Pfam" id="PF00096">
    <property type="entry name" value="zf-C2H2"/>
    <property type="match status" value="4"/>
</dbReference>
<accession>A0A3B3ZC21</accession>
<keyword evidence="3 5" id="KW-0863">Zinc-finger</keyword>
<feature type="domain" description="C2H2-type" evidence="7">
    <location>
        <begin position="293"/>
        <end position="320"/>
    </location>
</feature>
<dbReference type="InterPro" id="IPR036236">
    <property type="entry name" value="Znf_C2H2_sf"/>
</dbReference>
<dbReference type="SUPFAM" id="SSF57667">
    <property type="entry name" value="beta-beta-alpha zinc fingers"/>
    <property type="match status" value="3"/>
</dbReference>
<keyword evidence="1" id="KW-0479">Metal-binding</keyword>
<feature type="domain" description="C2H2-type" evidence="7">
    <location>
        <begin position="60"/>
        <end position="87"/>
    </location>
</feature>
<keyword evidence="9" id="KW-1185">Reference proteome</keyword>
<dbReference type="InterPro" id="IPR013087">
    <property type="entry name" value="Znf_C2H2_type"/>
</dbReference>
<evidence type="ECO:0000313" key="9">
    <source>
        <dbReference type="Proteomes" id="UP000261520"/>
    </source>
</evidence>
<feature type="compositionally biased region" description="Basic and acidic residues" evidence="6">
    <location>
        <begin position="195"/>
        <end position="207"/>
    </location>
</feature>
<reference evidence="8" key="2">
    <citation type="submission" date="2025-09" db="UniProtKB">
        <authorList>
            <consortium name="Ensembl"/>
        </authorList>
    </citation>
    <scope>IDENTIFICATION</scope>
</reference>
<proteinExistence type="predicted"/>
<evidence type="ECO:0000256" key="6">
    <source>
        <dbReference type="SAM" id="MobiDB-lite"/>
    </source>
</evidence>
<evidence type="ECO:0000256" key="2">
    <source>
        <dbReference type="ARBA" id="ARBA00022737"/>
    </source>
</evidence>
<feature type="domain" description="C2H2-type" evidence="7">
    <location>
        <begin position="89"/>
        <end position="116"/>
    </location>
</feature>
<evidence type="ECO:0000256" key="1">
    <source>
        <dbReference type="ARBA" id="ARBA00022723"/>
    </source>
</evidence>
<evidence type="ECO:0000256" key="3">
    <source>
        <dbReference type="ARBA" id="ARBA00022771"/>
    </source>
</evidence>
<protein>
    <recommendedName>
        <fullName evidence="7">C2H2-type domain-containing protein</fullName>
    </recommendedName>
</protein>
<keyword evidence="2" id="KW-0677">Repeat</keyword>
<dbReference type="FunFam" id="3.30.160.60:FF:000100">
    <property type="entry name" value="Zinc finger 45-like"/>
    <property type="match status" value="1"/>
</dbReference>
<dbReference type="STRING" id="409849.ENSPMGP00000002119"/>
<dbReference type="PROSITE" id="PS00028">
    <property type="entry name" value="ZINC_FINGER_C2H2_1"/>
    <property type="match status" value="5"/>
</dbReference>
<dbReference type="Pfam" id="PF13912">
    <property type="entry name" value="zf-C2H2_6"/>
    <property type="match status" value="1"/>
</dbReference>
<evidence type="ECO:0000256" key="4">
    <source>
        <dbReference type="ARBA" id="ARBA00022833"/>
    </source>
</evidence>
<feature type="domain" description="C2H2-type" evidence="7">
    <location>
        <begin position="265"/>
        <end position="293"/>
    </location>
</feature>
<dbReference type="Proteomes" id="UP000261520">
    <property type="component" value="Unplaced"/>
</dbReference>
<feature type="domain" description="C2H2-type" evidence="7">
    <location>
        <begin position="117"/>
        <end position="145"/>
    </location>
</feature>